<feature type="compositionally biased region" description="Low complexity" evidence="1">
    <location>
        <begin position="93"/>
        <end position="102"/>
    </location>
</feature>
<evidence type="ECO:0008006" key="4">
    <source>
        <dbReference type="Google" id="ProtNLM"/>
    </source>
</evidence>
<comment type="caution">
    <text evidence="2">The sequence shown here is derived from an EMBL/GenBank/DDBJ whole genome shotgun (WGS) entry which is preliminary data.</text>
</comment>
<dbReference type="RefSeq" id="WP_210681620.1">
    <property type="nucleotide sequence ID" value="NZ_JAGMWN010000003.1"/>
</dbReference>
<sequence length="162" mass="17237">MFDFRLNQPLAPSSNADGNDVLAMKGALGGLGEYELPSYGMTPYPDTPMFEGMKRFQKKNGLTVDGIARPGGPTEATVKARLARIRLDGDKIASGASASSGSTARPPHDPRAEVGAIAERIDRRRPEPAEPGTGCRLGQECALLARPLSRRQGKASRPHAGR</sequence>
<accession>A0A8J7V268</accession>
<dbReference type="SUPFAM" id="SSF47090">
    <property type="entry name" value="PGBD-like"/>
    <property type="match status" value="1"/>
</dbReference>
<feature type="region of interest" description="Disordered" evidence="1">
    <location>
        <begin position="89"/>
        <end position="139"/>
    </location>
</feature>
<keyword evidence="3" id="KW-1185">Reference proteome</keyword>
<dbReference type="EMBL" id="JAGMWN010000003">
    <property type="protein sequence ID" value="MBP5857055.1"/>
    <property type="molecule type" value="Genomic_DNA"/>
</dbReference>
<protein>
    <recommendedName>
        <fullName evidence="4">Peptidoglycan binding-like domain-containing protein</fullName>
    </recommendedName>
</protein>
<evidence type="ECO:0000313" key="2">
    <source>
        <dbReference type="EMBL" id="MBP5857055.1"/>
    </source>
</evidence>
<evidence type="ECO:0000313" key="3">
    <source>
        <dbReference type="Proteomes" id="UP000672602"/>
    </source>
</evidence>
<organism evidence="2 3">
    <name type="scientific">Marivibrio halodurans</name>
    <dbReference type="NCBI Taxonomy" id="2039722"/>
    <lineage>
        <taxon>Bacteria</taxon>
        <taxon>Pseudomonadati</taxon>
        <taxon>Pseudomonadota</taxon>
        <taxon>Alphaproteobacteria</taxon>
        <taxon>Rhodospirillales</taxon>
        <taxon>Rhodospirillaceae</taxon>
        <taxon>Marivibrio</taxon>
    </lineage>
</organism>
<dbReference type="InterPro" id="IPR036365">
    <property type="entry name" value="PGBD-like_sf"/>
</dbReference>
<gene>
    <name evidence="2" type="ORF">KAJ83_08545</name>
</gene>
<feature type="compositionally biased region" description="Basic and acidic residues" evidence="1">
    <location>
        <begin position="119"/>
        <end position="128"/>
    </location>
</feature>
<proteinExistence type="predicted"/>
<reference evidence="2" key="1">
    <citation type="submission" date="2021-04" db="EMBL/GenBank/DDBJ databases">
        <authorList>
            <person name="Zhang D.-C."/>
        </authorList>
    </citation>
    <scope>NUCLEOTIDE SEQUENCE</scope>
    <source>
        <strain evidence="2">CGMCC 1.15697</strain>
    </source>
</reference>
<dbReference type="AlphaFoldDB" id="A0A8J7V268"/>
<evidence type="ECO:0000256" key="1">
    <source>
        <dbReference type="SAM" id="MobiDB-lite"/>
    </source>
</evidence>
<name>A0A8J7V268_9PROT</name>
<dbReference type="Proteomes" id="UP000672602">
    <property type="component" value="Unassembled WGS sequence"/>
</dbReference>